<dbReference type="EMBL" id="FN667742">
    <property type="protein sequence ID" value="CBJ92434.1"/>
    <property type="molecule type" value="Genomic_DNA"/>
</dbReference>
<name>D3VEX7_XENNA</name>
<proteinExistence type="predicted"/>
<protein>
    <submittedName>
        <fullName evidence="2">Potassium-transporting ATPase A chain (Potassium-translocating ATPase A chain) (ATP phosphohydrolase [potassium-transporting] A chain) (Potassium binding and translocating subunit A)</fullName>
    </submittedName>
</protein>
<dbReference type="KEGG" id="xne:XNC1_4412"/>
<sequence length="33" mass="4105">MIKNLRHLIYYYPLYIIWVLFSTVSVYIENNKP</sequence>
<dbReference type="AlphaFoldDB" id="D3VEX7"/>
<evidence type="ECO:0000256" key="1">
    <source>
        <dbReference type="SAM" id="Phobius"/>
    </source>
</evidence>
<keyword evidence="3" id="KW-1185">Reference proteome</keyword>
<accession>D3VEX7</accession>
<keyword evidence="1" id="KW-0472">Membrane</keyword>
<dbReference type="STRING" id="406817.XNC1_4412"/>
<organism evidence="2 3">
    <name type="scientific">Xenorhabdus nematophila (strain ATCC 19061 / DSM 3370 / CCUG 14189 / LMG 1036 / NCIMB 9965 / AN6)</name>
    <dbReference type="NCBI Taxonomy" id="406817"/>
    <lineage>
        <taxon>Bacteria</taxon>
        <taxon>Pseudomonadati</taxon>
        <taxon>Pseudomonadota</taxon>
        <taxon>Gammaproteobacteria</taxon>
        <taxon>Enterobacterales</taxon>
        <taxon>Morganellaceae</taxon>
        <taxon>Xenorhabdus</taxon>
    </lineage>
</organism>
<dbReference type="Proteomes" id="UP000008075">
    <property type="component" value="Chromosome"/>
</dbReference>
<reference evidence="2 3" key="1">
    <citation type="journal article" date="2011" name="PLoS ONE">
        <title>The entomopathogenic bacterial endosymbionts xenorhabdus and photorhabdus: convergent lifestyles from divergent genomes.</title>
        <authorList>
            <person name="Chaston J.M."/>
            <person name="Suen G."/>
            <person name="Tucker S.L."/>
            <person name="Andersen A.W."/>
            <person name="Bhasin A."/>
            <person name="Bode E."/>
            <person name="Bode H.B."/>
            <person name="Brachmann A.O."/>
            <person name="Cowles C.E."/>
            <person name="Cowles K.N."/>
            <person name="Darby C."/>
            <person name="de Leon L."/>
            <person name="Drace K."/>
            <person name="Du Z."/>
            <person name="Givaudan A."/>
            <person name="Herbert Tran E.E."/>
            <person name="Jewell K.A."/>
            <person name="Knack J.J."/>
            <person name="Krasomil-Osterfeld K.C."/>
            <person name="Kukor R."/>
            <person name="Lanois A."/>
            <person name="Latreille P."/>
            <person name="Leimgruber N.K."/>
            <person name="Lipke C.M."/>
            <person name="Liu R."/>
            <person name="Lu X."/>
            <person name="Martens E.C."/>
            <person name="Marri P.R."/>
            <person name="Medigue C."/>
            <person name="Menard M.L."/>
            <person name="Miller N.M."/>
            <person name="Morales-Soto N."/>
            <person name="Norton S."/>
            <person name="Ogier J.C."/>
            <person name="Orchard S.S."/>
            <person name="Park D."/>
            <person name="Park Y."/>
            <person name="Qurollo B.A."/>
            <person name="Sugar D.R."/>
            <person name="Richards G.R."/>
            <person name="Rouy Z."/>
            <person name="Slominski B."/>
            <person name="Slominski K."/>
            <person name="Snyder H."/>
            <person name="Tjaden B.C."/>
            <person name="van der Hoeven R."/>
            <person name="Welch R.D."/>
            <person name="Wheeler C."/>
            <person name="Xiang B."/>
            <person name="Barbazuk B."/>
            <person name="Gaudriault S."/>
            <person name="Goodner B."/>
            <person name="Slater S.C."/>
            <person name="Forst S."/>
            <person name="Goldman B.S."/>
            <person name="Goodrich-Blair H."/>
        </authorList>
    </citation>
    <scope>NUCLEOTIDE SEQUENCE [LARGE SCALE GENOMIC DNA]</scope>
    <source>
        <strain evidence="3">ATCC 19061 / DSM 3370 / CCUG 14189 / LMG 1036 / NCIMB 9965 / AN6</strain>
    </source>
</reference>
<gene>
    <name evidence="2" type="ordered locus">XNC1_4412</name>
</gene>
<feature type="transmembrane region" description="Helical" evidence="1">
    <location>
        <begin position="9"/>
        <end position="28"/>
    </location>
</feature>
<keyword evidence="1" id="KW-1133">Transmembrane helix</keyword>
<dbReference type="HOGENOM" id="CLU_3384481_0_0_6"/>
<evidence type="ECO:0000313" key="2">
    <source>
        <dbReference type="EMBL" id="CBJ92434.1"/>
    </source>
</evidence>
<evidence type="ECO:0000313" key="3">
    <source>
        <dbReference type="Proteomes" id="UP000008075"/>
    </source>
</evidence>
<keyword evidence="1" id="KW-0812">Transmembrane</keyword>